<sequence>MIFDQMLFMSKCGLKGNFCRSFRFLNLDGFNIISMITDVSFLMMKEVLVMCSMISLQIWSRLDLLIIIDIIISGSTSYEKNGCNRGNFNKCGQQYHNILFIKLNEKFQCTTVKDLLFKSDLLDLL</sequence>
<dbReference type="AlphaFoldDB" id="A0A8J8NA74"/>
<evidence type="ECO:0000313" key="1">
    <source>
        <dbReference type="EMBL" id="TNV71143.1"/>
    </source>
</evidence>
<accession>A0A8J8NA74</accession>
<proteinExistence type="predicted"/>
<comment type="caution">
    <text evidence="1">The sequence shown here is derived from an EMBL/GenBank/DDBJ whole genome shotgun (WGS) entry which is preliminary data.</text>
</comment>
<keyword evidence="2" id="KW-1185">Reference proteome</keyword>
<protein>
    <submittedName>
        <fullName evidence="1">Uncharacterized protein</fullName>
    </submittedName>
</protein>
<dbReference type="Proteomes" id="UP000785679">
    <property type="component" value="Unassembled WGS sequence"/>
</dbReference>
<reference evidence="1" key="1">
    <citation type="submission" date="2019-06" db="EMBL/GenBank/DDBJ databases">
        <authorList>
            <person name="Zheng W."/>
        </authorList>
    </citation>
    <scope>NUCLEOTIDE SEQUENCE</scope>
    <source>
        <strain evidence="1">QDHG01</strain>
    </source>
</reference>
<gene>
    <name evidence="1" type="ORF">FGO68_gene11990</name>
</gene>
<name>A0A8J8NA74_HALGN</name>
<dbReference type="EMBL" id="RRYP01030501">
    <property type="protein sequence ID" value="TNV71143.1"/>
    <property type="molecule type" value="Genomic_DNA"/>
</dbReference>
<evidence type="ECO:0000313" key="2">
    <source>
        <dbReference type="Proteomes" id="UP000785679"/>
    </source>
</evidence>
<organism evidence="1 2">
    <name type="scientific">Halteria grandinella</name>
    <dbReference type="NCBI Taxonomy" id="5974"/>
    <lineage>
        <taxon>Eukaryota</taxon>
        <taxon>Sar</taxon>
        <taxon>Alveolata</taxon>
        <taxon>Ciliophora</taxon>
        <taxon>Intramacronucleata</taxon>
        <taxon>Spirotrichea</taxon>
        <taxon>Stichotrichia</taxon>
        <taxon>Sporadotrichida</taxon>
        <taxon>Halteriidae</taxon>
        <taxon>Halteria</taxon>
    </lineage>
</organism>